<evidence type="ECO:0000259" key="1">
    <source>
        <dbReference type="Pfam" id="PF13524"/>
    </source>
</evidence>
<proteinExistence type="predicted"/>
<evidence type="ECO:0000313" key="2">
    <source>
        <dbReference type="EMBL" id="MBD8066119.1"/>
    </source>
</evidence>
<dbReference type="Proteomes" id="UP000654108">
    <property type="component" value="Unassembled WGS sequence"/>
</dbReference>
<evidence type="ECO:0000313" key="3">
    <source>
        <dbReference type="Proteomes" id="UP000654108"/>
    </source>
</evidence>
<protein>
    <submittedName>
        <fullName evidence="2">Glycosyltransferase</fullName>
    </submittedName>
</protein>
<sequence length="367" mass="41460">MSQGYDIVFIGLTLSSSWGNGHATTYRSLLRGLKEEGARVLFLEQDVPWYAPHRDLPSPDFCDFYLYRDLPDLLERFSAHLANARAVIVGSYVQDGPAVIDALARRRPQVFGFYDIDTPVTLAKLDRGDEEYLRRDQLPLFDAYFSFSGGKVLDRLEQQYGAAKALPLYCSVDATRYRPVSADRRWDLGYLGTYSPDRQPTLDALLIEPARRLPECRFVVAGPQYPENIDWPANVTRIEHLPPADHPLFYNQQRYTLNVTRQDMIAAGWSPSVRLFEAGACRTPVISDEWIGLGDFFPLEEAILTATSSDDVVRILRDDSGTHRDRIARAAHRITLEHHTGAARASQLLDHLADLEAAQTPPRRITA</sequence>
<dbReference type="EMBL" id="JACYFU010000003">
    <property type="protein sequence ID" value="MBD8066119.1"/>
    <property type="molecule type" value="Genomic_DNA"/>
</dbReference>
<dbReference type="RefSeq" id="WP_191775552.1">
    <property type="nucleotide sequence ID" value="NZ_JACYFU010000003.1"/>
</dbReference>
<keyword evidence="3" id="KW-1185">Reference proteome</keyword>
<feature type="domain" description="Spore protein YkvP/CgeB glycosyl transferase-like" evidence="1">
    <location>
        <begin position="204"/>
        <end position="350"/>
    </location>
</feature>
<accession>A0A927FVW8</accession>
<dbReference type="Gene3D" id="3.40.50.2000">
    <property type="entry name" value="Glycogen Phosphorylase B"/>
    <property type="match status" value="1"/>
</dbReference>
<organism evidence="2 3">
    <name type="scientific">Devosia oryzisoli</name>
    <dbReference type="NCBI Taxonomy" id="2774138"/>
    <lineage>
        <taxon>Bacteria</taxon>
        <taxon>Pseudomonadati</taxon>
        <taxon>Pseudomonadota</taxon>
        <taxon>Alphaproteobacteria</taxon>
        <taxon>Hyphomicrobiales</taxon>
        <taxon>Devosiaceae</taxon>
        <taxon>Devosia</taxon>
    </lineage>
</organism>
<dbReference type="InterPro" id="IPR055259">
    <property type="entry name" value="YkvP/CgeB_Glyco_trans-like"/>
</dbReference>
<dbReference type="Pfam" id="PF13524">
    <property type="entry name" value="Glyco_trans_1_2"/>
    <property type="match status" value="1"/>
</dbReference>
<comment type="caution">
    <text evidence="2">The sequence shown here is derived from an EMBL/GenBank/DDBJ whole genome shotgun (WGS) entry which is preliminary data.</text>
</comment>
<reference evidence="2" key="1">
    <citation type="submission" date="2020-09" db="EMBL/GenBank/DDBJ databases">
        <title>Genome seq and assembly of Devosia sp.</title>
        <authorList>
            <person name="Chhetri G."/>
        </authorList>
    </citation>
    <scope>NUCLEOTIDE SEQUENCE</scope>
    <source>
        <strain evidence="2">PTR5</strain>
    </source>
</reference>
<dbReference type="AlphaFoldDB" id="A0A927FVW8"/>
<dbReference type="SUPFAM" id="SSF53756">
    <property type="entry name" value="UDP-Glycosyltransferase/glycogen phosphorylase"/>
    <property type="match status" value="1"/>
</dbReference>
<name>A0A927FVW8_9HYPH</name>
<gene>
    <name evidence="2" type="ORF">IC608_11615</name>
</gene>